<reference evidence="1" key="1">
    <citation type="submission" date="2021-06" db="EMBL/GenBank/DDBJ databases">
        <authorList>
            <person name="Kallberg Y."/>
            <person name="Tangrot J."/>
            <person name="Rosling A."/>
        </authorList>
    </citation>
    <scope>NUCLEOTIDE SEQUENCE</scope>
    <source>
        <strain evidence="1">CL356</strain>
    </source>
</reference>
<name>A0ACA9NL70_9GLOM</name>
<accession>A0ACA9NL70</accession>
<sequence length="325" mass="36622">MYWVSRPSWPSEIAESVTMIVAVVVESGEEEVRGQAGRGTTIIPIKSHIDDYIRFLVATLDDNARREYCGIGLVLVRGGFGDCANQLVSRRSWIQKGSFRRKTTKDRLHPPITELWNHLRLSLTATVNNCLTKLTSTLALPSRMPPPNDSPAYHLIPHPKPLYVYQLGANTTVPPSLLQSLQKDLSFKSITWTKDEISIVTDQPPEAFDDLKVGTPDTLLQNGPDDWEYIALAIRGPMDLSLTGILCGLITPLKAANVPIFTLATWQLPKRQNLFGAEKRWLDHRTGWNLTAVLRERQVRSKIGDADKGKSQMYNWKNCHTLREK</sequence>
<keyword evidence="2" id="KW-1185">Reference proteome</keyword>
<dbReference type="Proteomes" id="UP000789525">
    <property type="component" value="Unassembled WGS sequence"/>
</dbReference>
<evidence type="ECO:0000313" key="1">
    <source>
        <dbReference type="EMBL" id="CAG8651915.1"/>
    </source>
</evidence>
<proteinExistence type="predicted"/>
<protein>
    <submittedName>
        <fullName evidence="1">1847_t:CDS:1</fullName>
    </submittedName>
</protein>
<dbReference type="EMBL" id="CAJVPT010020944">
    <property type="protein sequence ID" value="CAG8651915.1"/>
    <property type="molecule type" value="Genomic_DNA"/>
</dbReference>
<evidence type="ECO:0000313" key="2">
    <source>
        <dbReference type="Proteomes" id="UP000789525"/>
    </source>
</evidence>
<comment type="caution">
    <text evidence="1">The sequence shown here is derived from an EMBL/GenBank/DDBJ whole genome shotgun (WGS) entry which is preliminary data.</text>
</comment>
<gene>
    <name evidence="1" type="ORF">ACOLOM_LOCUS8275</name>
</gene>
<organism evidence="1 2">
    <name type="scientific">Acaulospora colombiana</name>
    <dbReference type="NCBI Taxonomy" id="27376"/>
    <lineage>
        <taxon>Eukaryota</taxon>
        <taxon>Fungi</taxon>
        <taxon>Fungi incertae sedis</taxon>
        <taxon>Mucoromycota</taxon>
        <taxon>Glomeromycotina</taxon>
        <taxon>Glomeromycetes</taxon>
        <taxon>Diversisporales</taxon>
        <taxon>Acaulosporaceae</taxon>
        <taxon>Acaulospora</taxon>
    </lineage>
</organism>